<keyword evidence="3" id="KW-0378">Hydrolase</keyword>
<feature type="domain" description="Tyrosine specific protein phosphatases" evidence="6">
    <location>
        <begin position="87"/>
        <end position="156"/>
    </location>
</feature>
<dbReference type="SUPFAM" id="SSF52799">
    <property type="entry name" value="(Phosphotyrosine protein) phosphatases II"/>
    <property type="match status" value="1"/>
</dbReference>
<evidence type="ECO:0000313" key="8">
    <source>
        <dbReference type="EMBL" id="CAF3657548.1"/>
    </source>
</evidence>
<evidence type="ECO:0000259" key="5">
    <source>
        <dbReference type="PROSITE" id="PS50054"/>
    </source>
</evidence>
<dbReference type="InterPro" id="IPR003595">
    <property type="entry name" value="Tyr_Pase_cat"/>
</dbReference>
<dbReference type="GO" id="GO:0004725">
    <property type="term" value="F:protein tyrosine phosphatase activity"/>
    <property type="evidence" value="ECO:0007669"/>
    <property type="project" value="UniProtKB-EC"/>
</dbReference>
<dbReference type="InterPro" id="IPR016130">
    <property type="entry name" value="Tyr_Pase_AS"/>
</dbReference>
<gene>
    <name evidence="7" type="ORF">GPM918_LOCUS7058</name>
    <name evidence="8" type="ORF">SRO942_LOCUS7058</name>
</gene>
<dbReference type="SMART" id="SM00195">
    <property type="entry name" value="DSPc"/>
    <property type="match status" value="1"/>
</dbReference>
<dbReference type="InterPro" id="IPR020422">
    <property type="entry name" value="TYR_PHOSPHATASE_DUAL_dom"/>
</dbReference>
<evidence type="ECO:0000256" key="3">
    <source>
        <dbReference type="ARBA" id="ARBA00022801"/>
    </source>
</evidence>
<evidence type="ECO:0000313" key="7">
    <source>
        <dbReference type="EMBL" id="CAF0870205.1"/>
    </source>
</evidence>
<organism evidence="7 9">
    <name type="scientific">Didymodactylos carnosus</name>
    <dbReference type="NCBI Taxonomy" id="1234261"/>
    <lineage>
        <taxon>Eukaryota</taxon>
        <taxon>Metazoa</taxon>
        <taxon>Spiralia</taxon>
        <taxon>Gnathifera</taxon>
        <taxon>Rotifera</taxon>
        <taxon>Eurotatoria</taxon>
        <taxon>Bdelloidea</taxon>
        <taxon>Philodinida</taxon>
        <taxon>Philodinidae</taxon>
        <taxon>Didymodactylos</taxon>
    </lineage>
</organism>
<evidence type="ECO:0000256" key="2">
    <source>
        <dbReference type="ARBA" id="ARBA00013064"/>
    </source>
</evidence>
<dbReference type="EMBL" id="CAJNOQ010001127">
    <property type="protein sequence ID" value="CAF0870205.1"/>
    <property type="molecule type" value="Genomic_DNA"/>
</dbReference>
<dbReference type="GO" id="GO:0043409">
    <property type="term" value="P:negative regulation of MAPK cascade"/>
    <property type="evidence" value="ECO:0007669"/>
    <property type="project" value="TreeGrafter"/>
</dbReference>
<dbReference type="PROSITE" id="PS50054">
    <property type="entry name" value="TYR_PHOSPHATASE_DUAL"/>
    <property type="match status" value="1"/>
</dbReference>
<comment type="caution">
    <text evidence="7">The sequence shown here is derived from an EMBL/GenBank/DDBJ whole genome shotgun (WGS) entry which is preliminary data.</text>
</comment>
<dbReference type="InterPro" id="IPR029021">
    <property type="entry name" value="Prot-tyrosine_phosphatase-like"/>
</dbReference>
<comment type="similarity">
    <text evidence="1">Belongs to the protein-tyrosine phosphatase family. Non-receptor class dual specificity subfamily.</text>
</comment>
<reference evidence="7" key="1">
    <citation type="submission" date="2021-02" db="EMBL/GenBank/DDBJ databases">
        <authorList>
            <person name="Nowell W R."/>
        </authorList>
    </citation>
    <scope>NUCLEOTIDE SEQUENCE</scope>
</reference>
<evidence type="ECO:0000259" key="6">
    <source>
        <dbReference type="PROSITE" id="PS50056"/>
    </source>
</evidence>
<accession>A0A813X3Y7</accession>
<dbReference type="Proteomes" id="UP000663829">
    <property type="component" value="Unassembled WGS sequence"/>
</dbReference>
<dbReference type="EMBL" id="CAJOBC010001127">
    <property type="protein sequence ID" value="CAF3657548.1"/>
    <property type="molecule type" value="Genomic_DNA"/>
</dbReference>
<evidence type="ECO:0000256" key="4">
    <source>
        <dbReference type="ARBA" id="ARBA00022912"/>
    </source>
</evidence>
<keyword evidence="9" id="KW-1185">Reference proteome</keyword>
<proteinExistence type="inferred from homology"/>
<dbReference type="InterPro" id="IPR000340">
    <property type="entry name" value="Dual-sp_phosphatase_cat-dom"/>
</dbReference>
<name>A0A813X3Y7_9BILA</name>
<evidence type="ECO:0000256" key="1">
    <source>
        <dbReference type="ARBA" id="ARBA00008601"/>
    </source>
</evidence>
<dbReference type="PROSITE" id="PS50056">
    <property type="entry name" value="TYR_PHOSPHATASE_2"/>
    <property type="match status" value="1"/>
</dbReference>
<feature type="domain" description="Tyrosine-protein phosphatase" evidence="5">
    <location>
        <begin position="24"/>
        <end position="167"/>
    </location>
</feature>
<dbReference type="Pfam" id="PF00782">
    <property type="entry name" value="DSPc"/>
    <property type="match status" value="1"/>
</dbReference>
<evidence type="ECO:0000313" key="9">
    <source>
        <dbReference type="Proteomes" id="UP000663829"/>
    </source>
</evidence>
<dbReference type="Gene3D" id="3.90.190.10">
    <property type="entry name" value="Protein tyrosine phosphatase superfamily"/>
    <property type="match status" value="1"/>
</dbReference>
<dbReference type="PROSITE" id="PS00383">
    <property type="entry name" value="TYR_PHOSPHATASE_1"/>
    <property type="match status" value="1"/>
</dbReference>
<dbReference type="OrthoDB" id="285418at2759"/>
<dbReference type="GO" id="GO:0005737">
    <property type="term" value="C:cytoplasm"/>
    <property type="evidence" value="ECO:0007669"/>
    <property type="project" value="TreeGrafter"/>
</dbReference>
<sequence length="225" mass="25915">MRIQLIRYRLDYSNGSCKGCQSALPSIVLDDFLFLGNLQNALNCELLEQLGIQHILNVCDFGLSEKIHQKFNVIEIPLMDAIHVDIKQHFDRTNTLLHSIYLKKERCLVHCAAGVSRSATIVLAYLMKYHHETLELAFSSLMVKRPQIFPNEGFLLQLVRYENELMKSKEIDQNEVSSHINSDDRQNAYDAIVDDKVDNNPIETLNEFKEKHDIHTTTTISNNEL</sequence>
<dbReference type="EC" id="3.1.3.48" evidence="2"/>
<dbReference type="AlphaFoldDB" id="A0A813X3Y7"/>
<dbReference type="InterPro" id="IPR000387">
    <property type="entry name" value="Tyr_Pase_dom"/>
</dbReference>
<dbReference type="PANTHER" id="PTHR10159:SF525">
    <property type="entry name" value="MAP KINASE PHOSPHATASE WITH LEUCINE-RICH REPEATS PROTEIN 3"/>
    <property type="match status" value="1"/>
</dbReference>
<dbReference type="CDD" id="cd14498">
    <property type="entry name" value="DSP"/>
    <property type="match status" value="1"/>
</dbReference>
<keyword evidence="4" id="KW-0904">Protein phosphatase</keyword>
<dbReference type="PANTHER" id="PTHR10159">
    <property type="entry name" value="DUAL SPECIFICITY PROTEIN PHOSPHATASE"/>
    <property type="match status" value="1"/>
</dbReference>
<protein>
    <recommendedName>
        <fullName evidence="2">protein-tyrosine-phosphatase</fullName>
        <ecNumber evidence="2">3.1.3.48</ecNumber>
    </recommendedName>
</protein>
<dbReference type="Proteomes" id="UP000681722">
    <property type="component" value="Unassembled WGS sequence"/>
</dbReference>
<dbReference type="SMART" id="SM00404">
    <property type="entry name" value="PTPc_motif"/>
    <property type="match status" value="1"/>
</dbReference>